<dbReference type="AlphaFoldDB" id="A0A0L0F7A4"/>
<proteinExistence type="predicted"/>
<evidence type="ECO:0000313" key="1">
    <source>
        <dbReference type="EMBL" id="KNC72529.1"/>
    </source>
</evidence>
<protein>
    <submittedName>
        <fullName evidence="1">Uncharacterized protein</fullName>
    </submittedName>
</protein>
<accession>A0A0L0F7A4</accession>
<keyword evidence="2" id="KW-1185">Reference proteome</keyword>
<organism evidence="1 2">
    <name type="scientific">Sphaeroforma arctica JP610</name>
    <dbReference type="NCBI Taxonomy" id="667725"/>
    <lineage>
        <taxon>Eukaryota</taxon>
        <taxon>Ichthyosporea</taxon>
        <taxon>Ichthyophonida</taxon>
        <taxon>Sphaeroforma</taxon>
    </lineage>
</organism>
<sequence length="90" mass="9918">QSSLMRSQSRARTSEVQRGMLHIRLDTLSNDLATGKRSTGVVIGPEATCVVCDNDFHVNYIQDEIVWLPSNGKCAHRECIPASVRGYGDV</sequence>
<dbReference type="Proteomes" id="UP000054560">
    <property type="component" value="Unassembled WGS sequence"/>
</dbReference>
<dbReference type="RefSeq" id="XP_014146431.1">
    <property type="nucleotide sequence ID" value="XM_014290956.1"/>
</dbReference>
<feature type="non-terminal residue" evidence="1">
    <location>
        <position position="1"/>
    </location>
</feature>
<gene>
    <name evidence="1" type="ORF">SARC_14913</name>
</gene>
<reference evidence="1 2" key="1">
    <citation type="submission" date="2011-02" db="EMBL/GenBank/DDBJ databases">
        <title>The Genome Sequence of Sphaeroforma arctica JP610.</title>
        <authorList>
            <consortium name="The Broad Institute Genome Sequencing Platform"/>
            <person name="Russ C."/>
            <person name="Cuomo C."/>
            <person name="Young S.K."/>
            <person name="Zeng Q."/>
            <person name="Gargeya S."/>
            <person name="Alvarado L."/>
            <person name="Berlin A."/>
            <person name="Chapman S.B."/>
            <person name="Chen Z."/>
            <person name="Freedman E."/>
            <person name="Gellesch M."/>
            <person name="Goldberg J."/>
            <person name="Griggs A."/>
            <person name="Gujja S."/>
            <person name="Heilman E."/>
            <person name="Heiman D."/>
            <person name="Howarth C."/>
            <person name="Mehta T."/>
            <person name="Neiman D."/>
            <person name="Pearson M."/>
            <person name="Roberts A."/>
            <person name="Saif S."/>
            <person name="Shea T."/>
            <person name="Shenoy N."/>
            <person name="Sisk P."/>
            <person name="Stolte C."/>
            <person name="Sykes S."/>
            <person name="White J."/>
            <person name="Yandava C."/>
            <person name="Burger G."/>
            <person name="Gray M.W."/>
            <person name="Holland P.W.H."/>
            <person name="King N."/>
            <person name="Lang F.B.F."/>
            <person name="Roger A.J."/>
            <person name="Ruiz-Trillo I."/>
            <person name="Haas B."/>
            <person name="Nusbaum C."/>
            <person name="Birren B."/>
        </authorList>
    </citation>
    <scope>NUCLEOTIDE SEQUENCE [LARGE SCALE GENOMIC DNA]</scope>
    <source>
        <strain evidence="1 2">JP610</strain>
    </source>
</reference>
<evidence type="ECO:0000313" key="2">
    <source>
        <dbReference type="Proteomes" id="UP000054560"/>
    </source>
</evidence>
<name>A0A0L0F7A4_9EUKA</name>
<dbReference type="GeneID" id="25915417"/>
<dbReference type="EMBL" id="KQ246887">
    <property type="protein sequence ID" value="KNC72529.1"/>
    <property type="molecule type" value="Genomic_DNA"/>
</dbReference>